<feature type="domain" description="Berberine/berberine-like" evidence="3">
    <location>
        <begin position="69"/>
        <end position="126"/>
    </location>
</feature>
<organism evidence="4 5">
    <name type="scientific">Asparagus officinalis</name>
    <name type="common">Garden asparagus</name>
    <dbReference type="NCBI Taxonomy" id="4686"/>
    <lineage>
        <taxon>Eukaryota</taxon>
        <taxon>Viridiplantae</taxon>
        <taxon>Streptophyta</taxon>
        <taxon>Embryophyta</taxon>
        <taxon>Tracheophyta</taxon>
        <taxon>Spermatophyta</taxon>
        <taxon>Magnoliopsida</taxon>
        <taxon>Liliopsida</taxon>
        <taxon>Asparagales</taxon>
        <taxon>Asparagaceae</taxon>
        <taxon>Asparagoideae</taxon>
        <taxon>Asparagus</taxon>
    </lineage>
</organism>
<dbReference type="Gene3D" id="3.40.462.20">
    <property type="match status" value="1"/>
</dbReference>
<gene>
    <name evidence="4" type="ORF">A4U43_C06F510</name>
</gene>
<accession>A0A5P1EKM8</accession>
<dbReference type="GO" id="GO:0016491">
    <property type="term" value="F:oxidoreductase activity"/>
    <property type="evidence" value="ECO:0007669"/>
    <property type="project" value="InterPro"/>
</dbReference>
<evidence type="ECO:0000256" key="1">
    <source>
        <dbReference type="ARBA" id="ARBA00022630"/>
    </source>
</evidence>
<reference evidence="5" key="1">
    <citation type="journal article" date="2017" name="Nat. Commun.">
        <title>The asparagus genome sheds light on the origin and evolution of a young Y chromosome.</title>
        <authorList>
            <person name="Harkess A."/>
            <person name="Zhou J."/>
            <person name="Xu C."/>
            <person name="Bowers J.E."/>
            <person name="Van der Hulst R."/>
            <person name="Ayyampalayam S."/>
            <person name="Mercati F."/>
            <person name="Riccardi P."/>
            <person name="McKain M.R."/>
            <person name="Kakrana A."/>
            <person name="Tang H."/>
            <person name="Ray J."/>
            <person name="Groenendijk J."/>
            <person name="Arikit S."/>
            <person name="Mathioni S.M."/>
            <person name="Nakano M."/>
            <person name="Shan H."/>
            <person name="Telgmann-Rauber A."/>
            <person name="Kanno A."/>
            <person name="Yue Z."/>
            <person name="Chen H."/>
            <person name="Li W."/>
            <person name="Chen Y."/>
            <person name="Xu X."/>
            <person name="Zhang Y."/>
            <person name="Luo S."/>
            <person name="Chen H."/>
            <person name="Gao J."/>
            <person name="Mao Z."/>
            <person name="Pires J.C."/>
            <person name="Luo M."/>
            <person name="Kudrna D."/>
            <person name="Wing R.A."/>
            <person name="Meyers B.C."/>
            <person name="Yi K."/>
            <person name="Kong H."/>
            <person name="Lavrijsen P."/>
            <person name="Sunseri F."/>
            <person name="Falavigna A."/>
            <person name="Ye Y."/>
            <person name="Leebens-Mack J.H."/>
            <person name="Chen G."/>
        </authorList>
    </citation>
    <scope>NUCLEOTIDE SEQUENCE [LARGE SCALE GENOMIC DNA]</scope>
    <source>
        <strain evidence="5">cv. DH0086</strain>
    </source>
</reference>
<dbReference type="Gramene" id="ONK65747">
    <property type="protein sequence ID" value="ONK65747"/>
    <property type="gene ID" value="A4U43_C06F510"/>
</dbReference>
<dbReference type="InterPro" id="IPR012951">
    <property type="entry name" value="BBE"/>
</dbReference>
<dbReference type="Proteomes" id="UP000243459">
    <property type="component" value="Chromosome 6"/>
</dbReference>
<evidence type="ECO:0000256" key="2">
    <source>
        <dbReference type="ARBA" id="ARBA00022827"/>
    </source>
</evidence>
<name>A0A5P1EKM8_ASPOF</name>
<protein>
    <recommendedName>
        <fullName evidence="3">Berberine/berberine-like domain-containing protein</fullName>
    </recommendedName>
</protein>
<dbReference type="Pfam" id="PF08031">
    <property type="entry name" value="BBE"/>
    <property type="match status" value="1"/>
</dbReference>
<dbReference type="AlphaFoldDB" id="A0A5P1EKM8"/>
<keyword evidence="2" id="KW-0274">FAD</keyword>
<dbReference type="GO" id="GO:0050660">
    <property type="term" value="F:flavin adenine dinucleotide binding"/>
    <property type="evidence" value="ECO:0007669"/>
    <property type="project" value="InterPro"/>
</dbReference>
<dbReference type="InterPro" id="IPR016169">
    <property type="entry name" value="FAD-bd_PCMH_sub2"/>
</dbReference>
<evidence type="ECO:0000313" key="4">
    <source>
        <dbReference type="EMBL" id="ONK65747.1"/>
    </source>
</evidence>
<keyword evidence="1" id="KW-0285">Flavoprotein</keyword>
<sequence>MTMLPMGGAMKGIPEGAIPFPHRQGNLYSIQYFTGWFRIDDQSTQKHLDLMNRISRFMGSFITSNPRPAYYGYKDIDLGRNKGVLPSYNDSRVWGERYFKGNFERLARIKREVDAGNYFRSEQSIPPYNSWVGVSASSSSSSPTSNPLSVTLQCSTDTCICTNKQSL</sequence>
<evidence type="ECO:0000313" key="5">
    <source>
        <dbReference type="Proteomes" id="UP000243459"/>
    </source>
</evidence>
<dbReference type="EMBL" id="CM007386">
    <property type="protein sequence ID" value="ONK65747.1"/>
    <property type="molecule type" value="Genomic_DNA"/>
</dbReference>
<dbReference type="PANTHER" id="PTHR32448">
    <property type="entry name" value="OS08G0158400 PROTEIN"/>
    <property type="match status" value="1"/>
</dbReference>
<evidence type="ECO:0000259" key="3">
    <source>
        <dbReference type="Pfam" id="PF08031"/>
    </source>
</evidence>
<proteinExistence type="predicted"/>
<dbReference type="OMA" id="INEASAW"/>
<dbReference type="Gene3D" id="3.30.465.10">
    <property type="match status" value="1"/>
</dbReference>
<keyword evidence="5" id="KW-1185">Reference proteome</keyword>